<dbReference type="AlphaFoldDB" id="A0AAV5VX22"/>
<dbReference type="GO" id="GO:0005654">
    <property type="term" value="C:nucleoplasm"/>
    <property type="evidence" value="ECO:0007669"/>
    <property type="project" value="TreeGrafter"/>
</dbReference>
<dbReference type="PANTHER" id="PTHR12967">
    <property type="entry name" value="PROTEIN SHQ1 HOMOLOG"/>
    <property type="match status" value="1"/>
</dbReference>
<dbReference type="PANTHER" id="PTHR12967:SF0">
    <property type="entry name" value="PROTEIN SHQ1 HOMOLOG"/>
    <property type="match status" value="1"/>
</dbReference>
<dbReference type="GO" id="GO:0051082">
    <property type="term" value="F:unfolded protein binding"/>
    <property type="evidence" value="ECO:0007669"/>
    <property type="project" value="TreeGrafter"/>
</dbReference>
<dbReference type="GO" id="GO:0005737">
    <property type="term" value="C:cytoplasm"/>
    <property type="evidence" value="ECO:0007669"/>
    <property type="project" value="TreeGrafter"/>
</dbReference>
<dbReference type="Pfam" id="PF21413">
    <property type="entry name" value="SHQ1-like_CS"/>
    <property type="match status" value="1"/>
</dbReference>
<protein>
    <recommendedName>
        <fullName evidence="2">Protein SHQ1 homolog</fullName>
    </recommendedName>
</protein>
<dbReference type="PROSITE" id="PS51203">
    <property type="entry name" value="CS"/>
    <property type="match status" value="1"/>
</dbReference>
<feature type="domain" description="CS" evidence="4">
    <location>
        <begin position="1"/>
        <end position="89"/>
    </location>
</feature>
<dbReference type="InterPro" id="IPR007052">
    <property type="entry name" value="CS_dom"/>
</dbReference>
<dbReference type="EMBL" id="BTSY01000004">
    <property type="protein sequence ID" value="GMT24086.1"/>
    <property type="molecule type" value="Genomic_DNA"/>
</dbReference>
<dbReference type="InterPro" id="IPR007009">
    <property type="entry name" value="Shq1_C"/>
</dbReference>
<dbReference type="InterPro" id="IPR039742">
    <property type="entry name" value="Shq1"/>
</dbReference>
<evidence type="ECO:0000313" key="6">
    <source>
        <dbReference type="Proteomes" id="UP001432322"/>
    </source>
</evidence>
<evidence type="ECO:0000256" key="2">
    <source>
        <dbReference type="ARBA" id="ARBA00013750"/>
    </source>
</evidence>
<evidence type="ECO:0000313" key="5">
    <source>
        <dbReference type="EMBL" id="GMT24086.1"/>
    </source>
</evidence>
<comment type="caution">
    <text evidence="5">The sequence shown here is derived from an EMBL/GenBank/DDBJ whole genome shotgun (WGS) entry which is preliminary data.</text>
</comment>
<feature type="compositionally biased region" description="Acidic residues" evidence="3">
    <location>
        <begin position="108"/>
        <end position="129"/>
    </location>
</feature>
<evidence type="ECO:0000256" key="1">
    <source>
        <dbReference type="ARBA" id="ARBA00005607"/>
    </source>
</evidence>
<accession>A0AAV5VX22</accession>
<dbReference type="Gene3D" id="2.60.40.790">
    <property type="match status" value="1"/>
</dbReference>
<dbReference type="GO" id="GO:0000493">
    <property type="term" value="P:box H/ACA snoRNP assembly"/>
    <property type="evidence" value="ECO:0007669"/>
    <property type="project" value="InterPro"/>
</dbReference>
<evidence type="ECO:0000259" key="4">
    <source>
        <dbReference type="PROSITE" id="PS51203"/>
    </source>
</evidence>
<name>A0AAV5VX22_9BILA</name>
<evidence type="ECO:0000256" key="3">
    <source>
        <dbReference type="SAM" id="MobiDB-lite"/>
    </source>
</evidence>
<organism evidence="5 6">
    <name type="scientific">Pristionchus fissidentatus</name>
    <dbReference type="NCBI Taxonomy" id="1538716"/>
    <lineage>
        <taxon>Eukaryota</taxon>
        <taxon>Metazoa</taxon>
        <taxon>Ecdysozoa</taxon>
        <taxon>Nematoda</taxon>
        <taxon>Chromadorea</taxon>
        <taxon>Rhabditida</taxon>
        <taxon>Rhabditina</taxon>
        <taxon>Diplogasteromorpha</taxon>
        <taxon>Diplogasteroidea</taxon>
        <taxon>Neodiplogasteridae</taxon>
        <taxon>Pristionchus</taxon>
    </lineage>
</organism>
<comment type="similarity">
    <text evidence="1">Belongs to the SHQ1 family.</text>
</comment>
<dbReference type="Pfam" id="PF04925">
    <property type="entry name" value="SHQ1"/>
    <property type="match status" value="1"/>
</dbReference>
<dbReference type="SUPFAM" id="SSF49764">
    <property type="entry name" value="HSP20-like chaperones"/>
    <property type="match status" value="1"/>
</dbReference>
<keyword evidence="6" id="KW-1185">Reference proteome</keyword>
<gene>
    <name evidence="5" type="ORF">PFISCL1PPCAC_15383</name>
</gene>
<dbReference type="InterPro" id="IPR008978">
    <property type="entry name" value="HSP20-like_chaperone"/>
</dbReference>
<feature type="region of interest" description="Disordered" evidence="3">
    <location>
        <begin position="106"/>
        <end position="129"/>
    </location>
</feature>
<dbReference type="Proteomes" id="UP001432322">
    <property type="component" value="Unassembled WGS sequence"/>
</dbReference>
<reference evidence="5" key="1">
    <citation type="submission" date="2023-10" db="EMBL/GenBank/DDBJ databases">
        <title>Genome assembly of Pristionchus species.</title>
        <authorList>
            <person name="Yoshida K."/>
            <person name="Sommer R.J."/>
        </authorList>
    </citation>
    <scope>NUCLEOTIDE SEQUENCE</scope>
    <source>
        <strain evidence="5">RS5133</strain>
    </source>
</reference>
<dbReference type="InterPro" id="IPR048696">
    <property type="entry name" value="SHQ1-like_CS"/>
</dbReference>
<proteinExistence type="inferred from homology"/>
<sequence>MLTPTFSITQDSNYLTITIEAKFANVAETEIEYSELDFVFSSSPYFLRLHLPSRVIDNETGTAKYDSDNGAFTVTVPKARKGEYFEGLDMITQLLRPQQKGTARAMVEEIEGEGEREEGEEEEEEDELDTVGNELLVDQSQHEGKEESVVDEESREYGYGFGWRRRGVLLRLKDEIGKLIDLEDAENTKIEERKIMSALRDRRNFNGEHYVADTFDSDEMLEEILKWKMDERSEITQEDRERLKDLPNKKLPVLSSDDLYAVSLSLLDILFSCAYDQRINMGDISVESSWTFIRLSPSLSSLTRWRNGKEAVQAAARRAVTYPLYRTWNLVEKVMEDLKEIIKRGRPSIVHALCTIHSQLAVGGDFRYLLNELILTDLLLWVQSVDKSVLERLEKELEEIELSKSGTGLDLERLEMEAKMSMMRMDGGDGVIDSDDE</sequence>